<dbReference type="Gene3D" id="2.40.170.20">
    <property type="entry name" value="TonB-dependent receptor, beta-barrel domain"/>
    <property type="match status" value="1"/>
</dbReference>
<dbReference type="InterPro" id="IPR012910">
    <property type="entry name" value="Plug_dom"/>
</dbReference>
<dbReference type="Gene3D" id="2.170.130.10">
    <property type="entry name" value="TonB-dependent receptor, plug domain"/>
    <property type="match status" value="1"/>
</dbReference>
<sequence length="634" mass="70837">MKKEILVGAMLIVSSCAFAQQETGIQEVTIASKTSKPIYKSGKNVQLLSAKDLEKFKGQNLNDVLNQLVGFQITGNFNNTSEPKSLKIRGGKSANVLILMDGVPLKDVTGNDYTVSDLRLIALENIESIEVLNGASSVLYGSNATVSVINIKTKQSANKKIEGLLSARGGSFSTFAQDLTLKGKLSDFNYEVSGFNEKSEGLSSAEGENFNKDGYEKQNFAANLGYNKNNFSLNVNGNYSHNLFHYDDGAFTDGNNRGNDIQKFAGLSSKYTYKNGEIHFNSRLSATERVGQSFVGNAYQDQYSYAGANFFSELFNQYSFSKYISLVAGIQYETQNMGAKSLPFGGNSLEDVLLKSDTKNNNFDAFAQANFNYSGFNLDLGIRNTNQSKFGNHLVYSINPFYLKEFDENYFKLGYSYSTAFIAPTLYQNFGSLPYTLPNFDLKPETNSSHEIDLSFGKKDQSFVINASLYQRQEKDAFAYETVDFVSYAGQFLNVDSNKVKGFDVGFKYRFNPIFNIGGNFSYVEKEKEATMLRQPKQRVNSFLEIDAFKGNKINFTHQFVSKRSDSYYDSATFAVVPVELKSYHLFNLNVSQTLVKNLSVFANIGNLFNTSYVDVVGFTMKPRNYTVGVDYKF</sequence>
<protein>
    <submittedName>
        <fullName evidence="15">Vitamin B12 transporter</fullName>
    </submittedName>
</protein>
<dbReference type="EMBL" id="FNUS01000004">
    <property type="protein sequence ID" value="SEG26821.1"/>
    <property type="molecule type" value="Genomic_DNA"/>
</dbReference>
<keyword evidence="4 10" id="KW-0812">Transmembrane</keyword>
<dbReference type="PROSITE" id="PS51257">
    <property type="entry name" value="PROKAR_LIPOPROTEIN"/>
    <property type="match status" value="1"/>
</dbReference>
<evidence type="ECO:0000256" key="8">
    <source>
        <dbReference type="ARBA" id="ARBA00023136"/>
    </source>
</evidence>
<feature type="signal peptide" evidence="12">
    <location>
        <begin position="1"/>
        <end position="19"/>
    </location>
</feature>
<keyword evidence="8 10" id="KW-0472">Membrane</keyword>
<evidence type="ECO:0000256" key="6">
    <source>
        <dbReference type="ARBA" id="ARBA00023065"/>
    </source>
</evidence>
<evidence type="ECO:0000256" key="4">
    <source>
        <dbReference type="ARBA" id="ARBA00022692"/>
    </source>
</evidence>
<keyword evidence="2 10" id="KW-0813">Transport</keyword>
<evidence type="ECO:0000259" key="14">
    <source>
        <dbReference type="Pfam" id="PF07715"/>
    </source>
</evidence>
<accession>A0A1H5YRQ8</accession>
<gene>
    <name evidence="15" type="ORF">SAMN05421847_1836</name>
</gene>
<evidence type="ECO:0000256" key="7">
    <source>
        <dbReference type="ARBA" id="ARBA00023077"/>
    </source>
</evidence>
<dbReference type="GO" id="GO:0006811">
    <property type="term" value="P:monoatomic ion transport"/>
    <property type="evidence" value="ECO:0007669"/>
    <property type="project" value="UniProtKB-KW"/>
</dbReference>
<feature type="domain" description="TonB-dependent receptor plug" evidence="14">
    <location>
        <begin position="40"/>
        <end position="145"/>
    </location>
</feature>
<dbReference type="InterPro" id="IPR000531">
    <property type="entry name" value="Beta-barrel_TonB"/>
</dbReference>
<keyword evidence="6" id="KW-0406">Ion transport</keyword>
<dbReference type="AlphaFoldDB" id="A0A1H5YRQ8"/>
<dbReference type="InterPro" id="IPR037066">
    <property type="entry name" value="Plug_dom_sf"/>
</dbReference>
<evidence type="ECO:0000313" key="15">
    <source>
        <dbReference type="EMBL" id="SEG26821.1"/>
    </source>
</evidence>
<dbReference type="InterPro" id="IPR039426">
    <property type="entry name" value="TonB-dep_rcpt-like"/>
</dbReference>
<evidence type="ECO:0000256" key="10">
    <source>
        <dbReference type="PROSITE-ProRule" id="PRU01360"/>
    </source>
</evidence>
<evidence type="ECO:0000256" key="3">
    <source>
        <dbReference type="ARBA" id="ARBA00022452"/>
    </source>
</evidence>
<keyword evidence="5 12" id="KW-0732">Signal</keyword>
<evidence type="ECO:0000259" key="13">
    <source>
        <dbReference type="Pfam" id="PF00593"/>
    </source>
</evidence>
<dbReference type="GO" id="GO:0009279">
    <property type="term" value="C:cell outer membrane"/>
    <property type="evidence" value="ECO:0007669"/>
    <property type="project" value="UniProtKB-SubCell"/>
</dbReference>
<dbReference type="CDD" id="cd01347">
    <property type="entry name" value="ligand_gated_channel"/>
    <property type="match status" value="1"/>
</dbReference>
<dbReference type="PROSITE" id="PS52016">
    <property type="entry name" value="TONB_DEPENDENT_REC_3"/>
    <property type="match status" value="1"/>
</dbReference>
<proteinExistence type="inferred from homology"/>
<feature type="chain" id="PRO_5009290827" evidence="12">
    <location>
        <begin position="20"/>
        <end position="634"/>
    </location>
</feature>
<evidence type="ECO:0000256" key="11">
    <source>
        <dbReference type="RuleBase" id="RU003357"/>
    </source>
</evidence>
<evidence type="ECO:0000256" key="5">
    <source>
        <dbReference type="ARBA" id="ARBA00022729"/>
    </source>
</evidence>
<dbReference type="InterPro" id="IPR036942">
    <property type="entry name" value="Beta-barrel_TonB_sf"/>
</dbReference>
<dbReference type="Proteomes" id="UP000236738">
    <property type="component" value="Unassembled WGS sequence"/>
</dbReference>
<keyword evidence="3 10" id="KW-1134">Transmembrane beta strand</keyword>
<dbReference type="SUPFAM" id="SSF56935">
    <property type="entry name" value="Porins"/>
    <property type="match status" value="1"/>
</dbReference>
<evidence type="ECO:0000256" key="2">
    <source>
        <dbReference type="ARBA" id="ARBA00022448"/>
    </source>
</evidence>
<evidence type="ECO:0000256" key="12">
    <source>
        <dbReference type="SAM" id="SignalP"/>
    </source>
</evidence>
<dbReference type="RefSeq" id="WP_103913797.1">
    <property type="nucleotide sequence ID" value="NZ_FNUS01000004.1"/>
</dbReference>
<keyword evidence="9 10" id="KW-0998">Cell outer membrane</keyword>
<keyword evidence="7 11" id="KW-0798">TonB box</keyword>
<evidence type="ECO:0000256" key="9">
    <source>
        <dbReference type="ARBA" id="ARBA00023237"/>
    </source>
</evidence>
<dbReference type="OrthoDB" id="9758472at2"/>
<dbReference type="Pfam" id="PF00593">
    <property type="entry name" value="TonB_dep_Rec_b-barrel"/>
    <property type="match status" value="1"/>
</dbReference>
<keyword evidence="16" id="KW-1185">Reference proteome</keyword>
<dbReference type="GO" id="GO:0015889">
    <property type="term" value="P:cobalamin transport"/>
    <property type="evidence" value="ECO:0007669"/>
    <property type="project" value="TreeGrafter"/>
</dbReference>
<comment type="similarity">
    <text evidence="10 11">Belongs to the TonB-dependent receptor family.</text>
</comment>
<reference evidence="16" key="1">
    <citation type="submission" date="2016-10" db="EMBL/GenBank/DDBJ databases">
        <authorList>
            <person name="Varghese N."/>
            <person name="Submissions S."/>
        </authorList>
    </citation>
    <scope>NUCLEOTIDE SEQUENCE [LARGE SCALE GENOMIC DNA]</scope>
    <source>
        <strain evidence="16">DSM 21580</strain>
    </source>
</reference>
<organism evidence="15 16">
    <name type="scientific">Halpernia humi</name>
    <dbReference type="NCBI Taxonomy" id="493375"/>
    <lineage>
        <taxon>Bacteria</taxon>
        <taxon>Pseudomonadati</taxon>
        <taxon>Bacteroidota</taxon>
        <taxon>Flavobacteriia</taxon>
        <taxon>Flavobacteriales</taxon>
        <taxon>Weeksellaceae</taxon>
        <taxon>Chryseobacterium group</taxon>
        <taxon>Halpernia</taxon>
    </lineage>
</organism>
<feature type="domain" description="TonB-dependent receptor-like beta-barrel" evidence="13">
    <location>
        <begin position="166"/>
        <end position="608"/>
    </location>
</feature>
<evidence type="ECO:0000313" key="16">
    <source>
        <dbReference type="Proteomes" id="UP000236738"/>
    </source>
</evidence>
<dbReference type="PANTHER" id="PTHR30069">
    <property type="entry name" value="TONB-DEPENDENT OUTER MEMBRANE RECEPTOR"/>
    <property type="match status" value="1"/>
</dbReference>
<dbReference type="Pfam" id="PF07715">
    <property type="entry name" value="Plug"/>
    <property type="match status" value="1"/>
</dbReference>
<name>A0A1H5YRQ8_9FLAO</name>
<dbReference type="PANTHER" id="PTHR30069:SF53">
    <property type="entry name" value="COLICIN I RECEPTOR-RELATED"/>
    <property type="match status" value="1"/>
</dbReference>
<comment type="subcellular location">
    <subcellularLocation>
        <location evidence="1 10">Cell outer membrane</location>
        <topology evidence="1 10">Multi-pass membrane protein</topology>
    </subcellularLocation>
</comment>
<evidence type="ECO:0000256" key="1">
    <source>
        <dbReference type="ARBA" id="ARBA00004571"/>
    </source>
</evidence>